<proteinExistence type="predicted"/>
<dbReference type="Proteomes" id="UP000714275">
    <property type="component" value="Unassembled WGS sequence"/>
</dbReference>
<feature type="compositionally biased region" description="Basic and acidic residues" evidence="1">
    <location>
        <begin position="141"/>
        <end position="150"/>
    </location>
</feature>
<feature type="region of interest" description="Disordered" evidence="1">
    <location>
        <begin position="140"/>
        <end position="161"/>
    </location>
</feature>
<dbReference type="EMBL" id="JABBWD010000044">
    <property type="protein sequence ID" value="KAG1774201.1"/>
    <property type="molecule type" value="Genomic_DNA"/>
</dbReference>
<dbReference type="AlphaFoldDB" id="A0A9P6ZPP6"/>
<evidence type="ECO:0000313" key="3">
    <source>
        <dbReference type="Proteomes" id="UP000714275"/>
    </source>
</evidence>
<name>A0A9P6ZPP6_9AGAM</name>
<sequence>MASAIILANLRASSRQSGAAVMVEEGDEGGSIGWNTQGTRACCHSVGTWAIALDLIGAKLIQYSSWVECIKLNHKIYVVAILSIMDSANSSSSRTPFRCTCMREFTQENGYTKHQHSCMKGKKCLFSALSKAKVLLGQKRARVDNNDRRQTPSAWSHLPRDPSLSASATLCTEPSNTCSTTSAMPPLQEVSGVESSLHNTPGSASNAALNTVTRHVGIPTLLRFRQYNDVLPQPPPSIPFSQTAQQPEFDPPTNSADRSNAAHTSSQAPPFHTARNVFGLGILSEPQDKPFFPYPNQSSFELGNWYWNGGAQKSHQSFKELIGIVGRPDFDPNDVQSTSWDKINSRLGASVDDEERDE</sequence>
<feature type="region of interest" description="Disordered" evidence="1">
    <location>
        <begin position="327"/>
        <end position="358"/>
    </location>
</feature>
<keyword evidence="3" id="KW-1185">Reference proteome</keyword>
<feature type="region of interest" description="Disordered" evidence="1">
    <location>
        <begin position="232"/>
        <end position="271"/>
    </location>
</feature>
<organism evidence="2 3">
    <name type="scientific">Suillus placidus</name>
    <dbReference type="NCBI Taxonomy" id="48579"/>
    <lineage>
        <taxon>Eukaryota</taxon>
        <taxon>Fungi</taxon>
        <taxon>Dikarya</taxon>
        <taxon>Basidiomycota</taxon>
        <taxon>Agaricomycotina</taxon>
        <taxon>Agaricomycetes</taxon>
        <taxon>Agaricomycetidae</taxon>
        <taxon>Boletales</taxon>
        <taxon>Suillineae</taxon>
        <taxon>Suillaceae</taxon>
        <taxon>Suillus</taxon>
    </lineage>
</organism>
<accession>A0A9P6ZPP6</accession>
<evidence type="ECO:0000256" key="1">
    <source>
        <dbReference type="SAM" id="MobiDB-lite"/>
    </source>
</evidence>
<reference evidence="2" key="1">
    <citation type="journal article" date="2020" name="New Phytol.">
        <title>Comparative genomics reveals dynamic genome evolution in host specialist ectomycorrhizal fungi.</title>
        <authorList>
            <person name="Lofgren L.A."/>
            <person name="Nguyen N.H."/>
            <person name="Vilgalys R."/>
            <person name="Ruytinx J."/>
            <person name="Liao H.L."/>
            <person name="Branco S."/>
            <person name="Kuo A."/>
            <person name="LaButti K."/>
            <person name="Lipzen A."/>
            <person name="Andreopoulos W."/>
            <person name="Pangilinan J."/>
            <person name="Riley R."/>
            <person name="Hundley H."/>
            <person name="Na H."/>
            <person name="Barry K."/>
            <person name="Grigoriev I.V."/>
            <person name="Stajich J.E."/>
            <person name="Kennedy P.G."/>
        </authorList>
    </citation>
    <scope>NUCLEOTIDE SEQUENCE</scope>
    <source>
        <strain evidence="2">DOB743</strain>
    </source>
</reference>
<dbReference type="OrthoDB" id="2691920at2759"/>
<evidence type="ECO:0000313" key="2">
    <source>
        <dbReference type="EMBL" id="KAG1774201.1"/>
    </source>
</evidence>
<gene>
    <name evidence="2" type="ORF">EV702DRAFT_1047983</name>
</gene>
<protein>
    <submittedName>
        <fullName evidence="2">Uncharacterized protein</fullName>
    </submittedName>
</protein>
<feature type="compositionally biased region" description="Polar residues" evidence="1">
    <location>
        <begin position="239"/>
        <end position="268"/>
    </location>
</feature>
<comment type="caution">
    <text evidence="2">The sequence shown here is derived from an EMBL/GenBank/DDBJ whole genome shotgun (WGS) entry which is preliminary data.</text>
</comment>